<comment type="catalytic activity">
    <reaction evidence="9">
        <text>ATP + H2O = ADP + phosphate + H(+)</text>
        <dbReference type="Rhea" id="RHEA:13065"/>
        <dbReference type="ChEBI" id="CHEBI:15377"/>
        <dbReference type="ChEBI" id="CHEBI:15378"/>
        <dbReference type="ChEBI" id="CHEBI:30616"/>
        <dbReference type="ChEBI" id="CHEBI:43474"/>
        <dbReference type="ChEBI" id="CHEBI:456216"/>
    </reaction>
</comment>
<evidence type="ECO:0000256" key="4">
    <source>
        <dbReference type="ARBA" id="ARBA00022801"/>
    </source>
</evidence>
<dbReference type="GO" id="GO:0006310">
    <property type="term" value="P:DNA recombination"/>
    <property type="evidence" value="ECO:0007669"/>
    <property type="project" value="UniProtKB-UniRule"/>
</dbReference>
<feature type="binding site" evidence="9">
    <location>
        <position position="23"/>
    </location>
    <ligand>
        <name>ATP</name>
        <dbReference type="ChEBI" id="CHEBI:30616"/>
    </ligand>
</feature>
<feature type="binding site" evidence="9">
    <location>
        <begin position="131"/>
        <end position="133"/>
    </location>
    <ligand>
        <name>ATP</name>
        <dbReference type="ChEBI" id="CHEBI:30616"/>
    </ligand>
</feature>
<dbReference type="Gene3D" id="1.10.8.60">
    <property type="match status" value="1"/>
</dbReference>
<feature type="binding site" evidence="9">
    <location>
        <position position="65"/>
    </location>
    <ligand>
        <name>ATP</name>
        <dbReference type="ChEBI" id="CHEBI:30616"/>
    </ligand>
</feature>
<dbReference type="InterPro" id="IPR027417">
    <property type="entry name" value="P-loop_NTPase"/>
</dbReference>
<dbReference type="InterPro" id="IPR036388">
    <property type="entry name" value="WH-like_DNA-bd_sf"/>
</dbReference>
<keyword evidence="7 9" id="KW-0233">DNA recombination</keyword>
<feature type="binding site" evidence="9">
    <location>
        <position position="313"/>
    </location>
    <ligand>
        <name>DNA</name>
        <dbReference type="ChEBI" id="CHEBI:16991"/>
    </ligand>
</feature>
<keyword evidence="4 9" id="KW-0378">Hydrolase</keyword>
<dbReference type="EC" id="3.6.4.-" evidence="9"/>
<proteinExistence type="inferred from homology"/>
<keyword evidence="12" id="KW-0347">Helicase</keyword>
<evidence type="ECO:0000256" key="3">
    <source>
        <dbReference type="ARBA" id="ARBA00022763"/>
    </source>
</evidence>
<evidence type="ECO:0000256" key="1">
    <source>
        <dbReference type="ARBA" id="ARBA00022490"/>
    </source>
</evidence>
<feature type="binding site" evidence="9">
    <location>
        <position position="315"/>
    </location>
    <ligand>
        <name>DNA</name>
        <dbReference type="ChEBI" id="CHEBI:16991"/>
    </ligand>
</feature>
<dbReference type="GO" id="GO:0000400">
    <property type="term" value="F:four-way junction DNA binding"/>
    <property type="evidence" value="ECO:0007669"/>
    <property type="project" value="UniProtKB-UniRule"/>
</dbReference>
<reference evidence="12" key="1">
    <citation type="submission" date="2020-07" db="EMBL/GenBank/DDBJ databases">
        <title>Huge and variable diversity of episymbiotic CPR bacteria and DPANN archaea in groundwater ecosystems.</title>
        <authorList>
            <person name="He C.Y."/>
            <person name="Keren R."/>
            <person name="Whittaker M."/>
            <person name="Farag I.F."/>
            <person name="Doudna J."/>
            <person name="Cate J.H.D."/>
            <person name="Banfield J.F."/>
        </authorList>
    </citation>
    <scope>NUCLEOTIDE SEQUENCE</scope>
    <source>
        <strain evidence="12">NC_groundwater_763_Ag_S-0.2um_68_21</strain>
    </source>
</reference>
<dbReference type="InterPro" id="IPR008824">
    <property type="entry name" value="RuvB-like_N"/>
</dbReference>
<evidence type="ECO:0000256" key="5">
    <source>
        <dbReference type="ARBA" id="ARBA00022840"/>
    </source>
</evidence>
<dbReference type="PANTHER" id="PTHR42848">
    <property type="match status" value="1"/>
</dbReference>
<feature type="binding site" evidence="9">
    <location>
        <position position="69"/>
    </location>
    <ligand>
        <name>Mg(2+)</name>
        <dbReference type="ChEBI" id="CHEBI:18420"/>
    </ligand>
</feature>
<feature type="binding site" evidence="9">
    <location>
        <position position="24"/>
    </location>
    <ligand>
        <name>ATP</name>
        <dbReference type="ChEBI" id="CHEBI:30616"/>
    </ligand>
</feature>
<keyword evidence="1 9" id="KW-0963">Cytoplasm</keyword>
<feature type="region of interest" description="Head domain (RuvB-H)" evidence="9">
    <location>
        <begin position="258"/>
        <end position="354"/>
    </location>
</feature>
<dbReference type="InterPro" id="IPR008823">
    <property type="entry name" value="RuvB_wg_C"/>
</dbReference>
<evidence type="ECO:0000256" key="10">
    <source>
        <dbReference type="SAM" id="MobiDB-lite"/>
    </source>
</evidence>
<dbReference type="PANTHER" id="PTHR42848:SF1">
    <property type="entry name" value="HOLLIDAY JUNCTION BRANCH MIGRATION COMPLEX SUBUNIT RUVB"/>
    <property type="match status" value="1"/>
</dbReference>
<comment type="subcellular location">
    <subcellularLocation>
        <location evidence="9">Cytoplasm</location>
    </subcellularLocation>
</comment>
<dbReference type="InterPro" id="IPR041445">
    <property type="entry name" value="AAA_lid_4"/>
</dbReference>
<feature type="binding site" evidence="9">
    <location>
        <position position="184"/>
    </location>
    <ligand>
        <name>ATP</name>
        <dbReference type="ChEBI" id="CHEBI:30616"/>
    </ligand>
</feature>
<dbReference type="InterPro" id="IPR003593">
    <property type="entry name" value="AAA+_ATPase"/>
</dbReference>
<comment type="domain">
    <text evidence="9">Has 3 domains, the large (RuvB-L) and small ATPase (RuvB-S) domains and the C-terminal head (RuvB-H) domain. The head domain binds DNA, while the ATPase domains jointly bind ATP, ADP or are empty depending on the state of the subunit in the translocation cycle. During a single DNA translocation step the structure of each domain remains the same, but their relative positions change.</text>
</comment>
<feature type="binding site" evidence="9">
    <location>
        <position position="221"/>
    </location>
    <ligand>
        <name>ATP</name>
        <dbReference type="ChEBI" id="CHEBI:30616"/>
    </ligand>
</feature>
<feature type="binding site" evidence="9">
    <location>
        <position position="70"/>
    </location>
    <ligand>
        <name>ATP</name>
        <dbReference type="ChEBI" id="CHEBI:30616"/>
    </ligand>
</feature>
<dbReference type="SUPFAM" id="SSF52540">
    <property type="entry name" value="P-loop containing nucleoside triphosphate hydrolases"/>
    <property type="match status" value="1"/>
</dbReference>
<dbReference type="EMBL" id="JACPUR010000006">
    <property type="protein sequence ID" value="MBI3126623.1"/>
    <property type="molecule type" value="Genomic_DNA"/>
</dbReference>
<dbReference type="GO" id="GO:0016787">
    <property type="term" value="F:hydrolase activity"/>
    <property type="evidence" value="ECO:0007669"/>
    <property type="project" value="UniProtKB-KW"/>
</dbReference>
<keyword evidence="8 9" id="KW-0234">DNA repair</keyword>
<dbReference type="CDD" id="cd00009">
    <property type="entry name" value="AAA"/>
    <property type="match status" value="1"/>
</dbReference>
<evidence type="ECO:0000256" key="6">
    <source>
        <dbReference type="ARBA" id="ARBA00023125"/>
    </source>
</evidence>
<evidence type="ECO:0000313" key="12">
    <source>
        <dbReference type="EMBL" id="MBI3126623.1"/>
    </source>
</evidence>
<evidence type="ECO:0000256" key="9">
    <source>
        <dbReference type="HAMAP-Rule" id="MF_00016"/>
    </source>
</evidence>
<feature type="region of interest" description="Disordered" evidence="10">
    <location>
        <begin position="329"/>
        <end position="354"/>
    </location>
</feature>
<gene>
    <name evidence="9 12" type="primary">ruvB</name>
    <name evidence="12" type="ORF">HYZ11_03360</name>
</gene>
<dbReference type="Proteomes" id="UP000782312">
    <property type="component" value="Unassembled WGS sequence"/>
</dbReference>
<evidence type="ECO:0000256" key="2">
    <source>
        <dbReference type="ARBA" id="ARBA00022741"/>
    </source>
</evidence>
<dbReference type="InterPro" id="IPR004605">
    <property type="entry name" value="DNA_helicase_Holl-junc_RuvB"/>
</dbReference>
<dbReference type="NCBIfam" id="NF000868">
    <property type="entry name" value="PRK00080.1"/>
    <property type="match status" value="1"/>
</dbReference>
<dbReference type="GO" id="GO:0048476">
    <property type="term" value="C:Holliday junction resolvase complex"/>
    <property type="evidence" value="ECO:0007669"/>
    <property type="project" value="UniProtKB-UniRule"/>
</dbReference>
<evidence type="ECO:0000256" key="8">
    <source>
        <dbReference type="ARBA" id="ARBA00023204"/>
    </source>
</evidence>
<dbReference type="Pfam" id="PF05491">
    <property type="entry name" value="WHD_RuvB"/>
    <property type="match status" value="1"/>
</dbReference>
<comment type="function">
    <text evidence="9">The RuvA-RuvB-RuvC complex processes Holliday junction (HJ) DNA during genetic recombination and DNA repair, while the RuvA-RuvB complex plays an important role in the rescue of blocked DNA replication forks via replication fork reversal (RFR). RuvA specifically binds to HJ cruciform DNA, conferring on it an open structure. The RuvB hexamer acts as an ATP-dependent pump, pulling dsDNA into and through the RuvAB complex. RuvB forms 2 homohexamers on either side of HJ DNA bound by 1 or 2 RuvA tetramers; 4 subunits per hexamer contact DNA at a time. Coordinated motions by a converter formed by DNA-disengaged RuvB subunits stimulates ATP hydrolysis and nucleotide exchange. Immobilization of the converter enables RuvB to convert the ATP-contained energy into a lever motion, pulling 2 nucleotides of DNA out of the RuvA tetramer per ATP hydrolyzed, thus driving DNA branch migration. The RuvB motors rotate together with the DNA substrate, which together with the progressing nucleotide cycle form the mechanistic basis for DNA recombination by continuous HJ branch migration. Branch migration allows RuvC to scan DNA until it finds its consensus sequence, where it cleaves and resolves cruciform DNA.</text>
</comment>
<dbReference type="Pfam" id="PF17864">
    <property type="entry name" value="AAA_lid_4"/>
    <property type="match status" value="1"/>
</dbReference>
<comment type="caution">
    <text evidence="12">The sequence shown here is derived from an EMBL/GenBank/DDBJ whole genome shotgun (WGS) entry which is preliminary data.</text>
</comment>
<dbReference type="InterPro" id="IPR036390">
    <property type="entry name" value="WH_DNA-bd_sf"/>
</dbReference>
<feature type="binding site" evidence="9">
    <location>
        <position position="318"/>
    </location>
    <ligand>
        <name>DNA</name>
        <dbReference type="ChEBI" id="CHEBI:16991"/>
    </ligand>
</feature>
<evidence type="ECO:0000256" key="7">
    <source>
        <dbReference type="ARBA" id="ARBA00023172"/>
    </source>
</evidence>
<keyword evidence="5 9" id="KW-0067">ATP-binding</keyword>
<sequence length="354" mass="39175">MAIERKVTGRSIGPAEEQAFFTLRPSRLEDYVGQRELVEKLRIALEAARARKEPVGHILFHGPPGLGKTTLSHIIAEEMGTRLVKTSGPSLTRPADLMGILTGLQEGDVLFIDEIHRLPRPVEEFLYPAMEDFRVDFVVDQGPMARTLNFPLKRFTAVGATTRPGSLTGALRERFYLLYHVDFYAEAELQEILRRSAGRLELPIEEEAAAELARRSRGTPRTANRLLLWTRDFCQAKGDGAIRLRLAREALAMEGVDEIGLDGLDRRYLRTITDHYGGGPVGVEAIAATMNEEADTLVDMVEPFLLRTGLVQRTRGGRRATPASYRHLGLALPKNPQGGGAQPGLWEGGEESAE</sequence>
<keyword evidence="2 9" id="KW-0547">Nucleotide-binding</keyword>
<keyword evidence="6 9" id="KW-0238">DNA-binding</keyword>
<dbReference type="GO" id="GO:0005524">
    <property type="term" value="F:ATP binding"/>
    <property type="evidence" value="ECO:0007669"/>
    <property type="project" value="UniProtKB-UniRule"/>
</dbReference>
<feature type="binding site" evidence="9">
    <location>
        <position position="174"/>
    </location>
    <ligand>
        <name>ATP</name>
        <dbReference type="ChEBI" id="CHEBI:30616"/>
    </ligand>
</feature>
<feature type="binding site" evidence="9">
    <location>
        <position position="68"/>
    </location>
    <ligand>
        <name>ATP</name>
        <dbReference type="ChEBI" id="CHEBI:30616"/>
    </ligand>
</feature>
<dbReference type="GO" id="GO:0005737">
    <property type="term" value="C:cytoplasm"/>
    <property type="evidence" value="ECO:0007669"/>
    <property type="project" value="UniProtKB-SubCell"/>
</dbReference>
<comment type="caution">
    <text evidence="9">Lacks conserved residue(s) required for the propagation of feature annotation.</text>
</comment>
<keyword evidence="3 9" id="KW-0227">DNA damage</keyword>
<dbReference type="SMART" id="SM00382">
    <property type="entry name" value="AAA"/>
    <property type="match status" value="1"/>
</dbReference>
<feature type="domain" description="AAA+ ATPase" evidence="11">
    <location>
        <begin position="54"/>
        <end position="182"/>
    </location>
</feature>
<evidence type="ECO:0000259" key="11">
    <source>
        <dbReference type="SMART" id="SM00382"/>
    </source>
</evidence>
<comment type="subunit">
    <text evidence="9">Homohexamer. Forms an RuvA(8)-RuvB(12)-Holliday junction (HJ) complex. HJ DNA is sandwiched between 2 RuvA tetramers; dsDNA enters through RuvA and exits via RuvB. An RuvB hexamer assembles on each DNA strand where it exits the tetramer. Each RuvB hexamer is contacted by two RuvA subunits (via domain III) on 2 adjacent RuvB subunits; this complex drives branch migration. In the full resolvosome a probable DNA-RuvA(4)-RuvB(12)-RuvC(2) complex forms which resolves the HJ.</text>
</comment>
<protein>
    <recommendedName>
        <fullName evidence="9">Holliday junction branch migration complex subunit RuvB</fullName>
        <ecNumber evidence="9">3.6.4.-</ecNumber>
    </recommendedName>
</protein>
<dbReference type="HAMAP" id="MF_00016">
    <property type="entry name" value="DNA_HJ_migration_RuvB"/>
    <property type="match status" value="1"/>
</dbReference>
<feature type="region of interest" description="Small ATPAse domain (RuvB-S)" evidence="9">
    <location>
        <begin position="185"/>
        <end position="255"/>
    </location>
</feature>
<name>A0A932HX40_UNCTE</name>
<evidence type="ECO:0000313" key="13">
    <source>
        <dbReference type="Proteomes" id="UP000782312"/>
    </source>
</evidence>
<dbReference type="Gene3D" id="1.10.10.10">
    <property type="entry name" value="Winged helix-like DNA-binding domain superfamily/Winged helix DNA-binding domain"/>
    <property type="match status" value="1"/>
</dbReference>
<dbReference type="GO" id="GO:0009378">
    <property type="term" value="F:four-way junction helicase activity"/>
    <property type="evidence" value="ECO:0007669"/>
    <property type="project" value="InterPro"/>
</dbReference>
<dbReference type="Gene3D" id="3.40.50.300">
    <property type="entry name" value="P-loop containing nucleotide triphosphate hydrolases"/>
    <property type="match status" value="1"/>
</dbReference>
<dbReference type="SUPFAM" id="SSF46785">
    <property type="entry name" value="Winged helix' DNA-binding domain"/>
    <property type="match status" value="1"/>
</dbReference>
<dbReference type="GO" id="GO:0006281">
    <property type="term" value="P:DNA repair"/>
    <property type="evidence" value="ECO:0007669"/>
    <property type="project" value="UniProtKB-UniRule"/>
</dbReference>
<accession>A0A932HX40</accession>
<dbReference type="Pfam" id="PF05496">
    <property type="entry name" value="RuvB_N"/>
    <property type="match status" value="1"/>
</dbReference>
<dbReference type="NCBIfam" id="TIGR00635">
    <property type="entry name" value="ruvB"/>
    <property type="match status" value="1"/>
</dbReference>
<organism evidence="12 13">
    <name type="scientific">Tectimicrobiota bacterium</name>
    <dbReference type="NCBI Taxonomy" id="2528274"/>
    <lineage>
        <taxon>Bacteria</taxon>
        <taxon>Pseudomonadati</taxon>
        <taxon>Nitrospinota/Tectimicrobiota group</taxon>
        <taxon>Candidatus Tectimicrobiota</taxon>
    </lineage>
</organism>
<dbReference type="AlphaFoldDB" id="A0A932HX40"/>
<comment type="similarity">
    <text evidence="9">Belongs to the RuvB family.</text>
</comment>
<feature type="binding site" evidence="9">
    <location>
        <position position="69"/>
    </location>
    <ligand>
        <name>ATP</name>
        <dbReference type="ChEBI" id="CHEBI:30616"/>
    </ligand>
</feature>